<reference evidence="2" key="1">
    <citation type="submission" date="2022-02" db="EMBL/GenBank/DDBJ databases">
        <title>Qipengyuania spongiae sp. nov., isolated from marine sponge.</title>
        <authorList>
            <person name="Li Z."/>
            <person name="Zhang M."/>
        </authorList>
    </citation>
    <scope>NUCLEOTIDE SEQUENCE</scope>
    <source>
        <strain evidence="2">PHS-Z21</strain>
    </source>
</reference>
<evidence type="ECO:0008006" key="4">
    <source>
        <dbReference type="Google" id="ProtNLM"/>
    </source>
</evidence>
<evidence type="ECO:0000313" key="3">
    <source>
        <dbReference type="Proteomes" id="UP001065265"/>
    </source>
</evidence>
<name>A0ABY5SZC3_9SPHN</name>
<evidence type="ECO:0000313" key="2">
    <source>
        <dbReference type="EMBL" id="UVI39887.1"/>
    </source>
</evidence>
<dbReference type="PROSITE" id="PS51257">
    <property type="entry name" value="PROKAR_LIPOPROTEIN"/>
    <property type="match status" value="1"/>
</dbReference>
<keyword evidence="3" id="KW-1185">Reference proteome</keyword>
<keyword evidence="1" id="KW-0732">Signal</keyword>
<organism evidence="2 3">
    <name type="scientific">Qipengyuania spongiae</name>
    <dbReference type="NCBI Taxonomy" id="2909673"/>
    <lineage>
        <taxon>Bacteria</taxon>
        <taxon>Pseudomonadati</taxon>
        <taxon>Pseudomonadota</taxon>
        <taxon>Alphaproteobacteria</taxon>
        <taxon>Sphingomonadales</taxon>
        <taxon>Erythrobacteraceae</taxon>
        <taxon>Qipengyuania</taxon>
    </lineage>
</organism>
<evidence type="ECO:0000256" key="1">
    <source>
        <dbReference type="SAM" id="SignalP"/>
    </source>
</evidence>
<sequence length="82" mass="8528">MKKLIFTAAALSASLALAACDVDQTEEGEMPEVNVEGGNMPEYDVTTPEVEVGTEETTVEVPTVDITPAEDAAGEPATGDEE</sequence>
<gene>
    <name evidence="2" type="ORF">L1F33_02695</name>
</gene>
<dbReference type="RefSeq" id="WP_265559663.1">
    <property type="nucleotide sequence ID" value="NZ_CP092471.1"/>
</dbReference>
<dbReference type="Proteomes" id="UP001065265">
    <property type="component" value="Chromosome"/>
</dbReference>
<feature type="chain" id="PRO_5045700717" description="Secreted protein" evidence="1">
    <location>
        <begin position="19"/>
        <end position="82"/>
    </location>
</feature>
<dbReference type="EMBL" id="CP092471">
    <property type="protein sequence ID" value="UVI39887.1"/>
    <property type="molecule type" value="Genomic_DNA"/>
</dbReference>
<proteinExistence type="predicted"/>
<feature type="signal peptide" evidence="1">
    <location>
        <begin position="1"/>
        <end position="18"/>
    </location>
</feature>
<protein>
    <recommendedName>
        <fullName evidence="4">Secreted protein</fullName>
    </recommendedName>
</protein>
<accession>A0ABY5SZC3</accession>